<keyword evidence="2" id="KW-1133">Transmembrane helix</keyword>
<organism evidence="3 4">
    <name type="scientific">Streptomyces kaempferi</name>
    <dbReference type="NCBI Taxonomy" id="333725"/>
    <lineage>
        <taxon>Bacteria</taxon>
        <taxon>Bacillati</taxon>
        <taxon>Actinomycetota</taxon>
        <taxon>Actinomycetes</taxon>
        <taxon>Kitasatosporales</taxon>
        <taxon>Streptomycetaceae</taxon>
        <taxon>Streptomyces</taxon>
    </lineage>
</organism>
<evidence type="ECO:0000256" key="1">
    <source>
        <dbReference type="SAM" id="MobiDB-lite"/>
    </source>
</evidence>
<feature type="region of interest" description="Disordered" evidence="1">
    <location>
        <begin position="1"/>
        <end position="39"/>
    </location>
</feature>
<evidence type="ECO:0000256" key="2">
    <source>
        <dbReference type="SAM" id="Phobius"/>
    </source>
</evidence>
<evidence type="ECO:0000313" key="4">
    <source>
        <dbReference type="Proteomes" id="UP001597058"/>
    </source>
</evidence>
<reference evidence="4" key="1">
    <citation type="journal article" date="2019" name="Int. J. Syst. Evol. Microbiol.">
        <title>The Global Catalogue of Microorganisms (GCM) 10K type strain sequencing project: providing services to taxonomists for standard genome sequencing and annotation.</title>
        <authorList>
            <consortium name="The Broad Institute Genomics Platform"/>
            <consortium name="The Broad Institute Genome Sequencing Center for Infectious Disease"/>
            <person name="Wu L."/>
            <person name="Ma J."/>
        </authorList>
    </citation>
    <scope>NUCLEOTIDE SEQUENCE [LARGE SCALE GENOMIC DNA]</scope>
    <source>
        <strain evidence="4">CGMCC 4.7020</strain>
    </source>
</reference>
<keyword evidence="2" id="KW-0472">Membrane</keyword>
<dbReference type="EMBL" id="JBHTMM010000090">
    <property type="protein sequence ID" value="MFD1311775.1"/>
    <property type="molecule type" value="Genomic_DNA"/>
</dbReference>
<accession>A0ABW3XR70</accession>
<dbReference type="RefSeq" id="WP_381238593.1">
    <property type="nucleotide sequence ID" value="NZ_JBHSKH010000057.1"/>
</dbReference>
<protein>
    <submittedName>
        <fullName evidence="3">CU044_5270 family protein</fullName>
    </submittedName>
</protein>
<dbReference type="Proteomes" id="UP001597058">
    <property type="component" value="Unassembled WGS sequence"/>
</dbReference>
<proteinExistence type="predicted"/>
<feature type="transmembrane region" description="Helical" evidence="2">
    <location>
        <begin position="68"/>
        <end position="87"/>
    </location>
</feature>
<dbReference type="InterPro" id="IPR047789">
    <property type="entry name" value="CU044_5270-like"/>
</dbReference>
<feature type="region of interest" description="Disordered" evidence="1">
    <location>
        <begin position="87"/>
        <end position="116"/>
    </location>
</feature>
<feature type="compositionally biased region" description="Basic and acidic residues" evidence="1">
    <location>
        <begin position="21"/>
        <end position="39"/>
    </location>
</feature>
<sequence>MKNSNGRSGRPDVMQVLAGARPDELDPSRLADSPRQREDLDRIMAGAAESGATRSQVRVRLRGGIRPLGAATALVAVAASVVVVSTVDQREPSGRPAAHPRSSTATAGSSSSAPDLHVDGRLELLSAAKKAETSATGGTYWQTTTRSENVEVAGEKGGFFAVRTTSTEQWSVGVRAGAQSLMVSGLDSVTEPRTKADEARWRAAGSPHTVKFEVKNSVGTNTLGLTMGTSRPMVMRTNVDDKIYALGPRNVSYQDLAELPSRSGELRHYLERLYAADGGDGTGAGRTAWELRQAANLITMPVKPAVRAAAYRVMADLPGVGLRGRVSDPLGRTGVGVVFPGTDRTPLGITEQWLVVDRSTGAMLSEQQVLVEPSARAREAGLKAGATLNYQATTRMSWGEHQITVPENAHH</sequence>
<comment type="caution">
    <text evidence="3">The sequence shown here is derived from an EMBL/GenBank/DDBJ whole genome shotgun (WGS) entry which is preliminary data.</text>
</comment>
<keyword evidence="2" id="KW-0812">Transmembrane</keyword>
<dbReference type="NCBIfam" id="NF038083">
    <property type="entry name" value="CU044_5270_fam"/>
    <property type="match status" value="1"/>
</dbReference>
<name>A0ABW3XR70_9ACTN</name>
<keyword evidence="4" id="KW-1185">Reference proteome</keyword>
<gene>
    <name evidence="3" type="ORF">ACFQ5X_38990</name>
</gene>
<evidence type="ECO:0000313" key="3">
    <source>
        <dbReference type="EMBL" id="MFD1311775.1"/>
    </source>
</evidence>
<feature type="compositionally biased region" description="Low complexity" evidence="1">
    <location>
        <begin position="102"/>
        <end position="113"/>
    </location>
</feature>